<dbReference type="Proteomes" id="UP000199073">
    <property type="component" value="Unassembled WGS sequence"/>
</dbReference>
<evidence type="ECO:0000313" key="2">
    <source>
        <dbReference type="Proteomes" id="UP000199073"/>
    </source>
</evidence>
<dbReference type="AlphaFoldDB" id="A0A1H0NRS2"/>
<protein>
    <submittedName>
        <fullName evidence="1">Uncharacterized protein</fullName>
    </submittedName>
</protein>
<dbReference type="Gene3D" id="1.10.260.40">
    <property type="entry name" value="lambda repressor-like DNA-binding domains"/>
    <property type="match status" value="1"/>
</dbReference>
<dbReference type="GO" id="GO:0003677">
    <property type="term" value="F:DNA binding"/>
    <property type="evidence" value="ECO:0007669"/>
    <property type="project" value="InterPro"/>
</dbReference>
<reference evidence="1 2" key="1">
    <citation type="submission" date="2016-10" db="EMBL/GenBank/DDBJ databases">
        <authorList>
            <person name="de Groot N.N."/>
        </authorList>
    </citation>
    <scope>NUCLEOTIDE SEQUENCE [LARGE SCALE GENOMIC DNA]</scope>
    <source>
        <strain evidence="1 2">DSM 12130</strain>
    </source>
</reference>
<name>A0A1H0NRS2_9BACT</name>
<dbReference type="EMBL" id="FNJI01000008">
    <property type="protein sequence ID" value="SDO95070.1"/>
    <property type="molecule type" value="Genomic_DNA"/>
</dbReference>
<dbReference type="RefSeq" id="WP_092221251.1">
    <property type="nucleotide sequence ID" value="NZ_FNJI01000008.1"/>
</dbReference>
<dbReference type="STRING" id="91360.SAMN05660330_01408"/>
<sequence length="71" mass="7794">MNSIQIIGAIQLATGKLVPDVAKDCGYTKTAFYRVIRKDRTSPTIRNLISEITGLSTEALWPEAAEKGKEN</sequence>
<dbReference type="InterPro" id="IPR010982">
    <property type="entry name" value="Lambda_DNA-bd_dom_sf"/>
</dbReference>
<gene>
    <name evidence="1" type="ORF">SAMN05660330_01408</name>
</gene>
<evidence type="ECO:0000313" key="1">
    <source>
        <dbReference type="EMBL" id="SDO95070.1"/>
    </source>
</evidence>
<proteinExistence type="predicted"/>
<accession>A0A1H0NRS2</accession>
<keyword evidence="2" id="KW-1185">Reference proteome</keyword>
<organism evidence="1 2">
    <name type="scientific">Desulforhopalus singaporensis</name>
    <dbReference type="NCBI Taxonomy" id="91360"/>
    <lineage>
        <taxon>Bacteria</taxon>
        <taxon>Pseudomonadati</taxon>
        <taxon>Thermodesulfobacteriota</taxon>
        <taxon>Desulfobulbia</taxon>
        <taxon>Desulfobulbales</taxon>
        <taxon>Desulfocapsaceae</taxon>
        <taxon>Desulforhopalus</taxon>
    </lineage>
</organism>